<evidence type="ECO:0000313" key="1">
    <source>
        <dbReference type="EMBL" id="GIY68055.1"/>
    </source>
</evidence>
<evidence type="ECO:0000313" key="2">
    <source>
        <dbReference type="Proteomes" id="UP001054837"/>
    </source>
</evidence>
<dbReference type="EMBL" id="BPLQ01012823">
    <property type="protein sequence ID" value="GIY68055.1"/>
    <property type="molecule type" value="Genomic_DNA"/>
</dbReference>
<name>A0AAV4VF00_9ARAC</name>
<dbReference type="Proteomes" id="UP001054837">
    <property type="component" value="Unassembled WGS sequence"/>
</dbReference>
<proteinExistence type="predicted"/>
<keyword evidence="2" id="KW-1185">Reference proteome</keyword>
<comment type="caution">
    <text evidence="1">The sequence shown here is derived from an EMBL/GenBank/DDBJ whole genome shotgun (WGS) entry which is preliminary data.</text>
</comment>
<dbReference type="AlphaFoldDB" id="A0AAV4VF00"/>
<sequence length="84" mass="9567">MSILDKHNNLNEHHGGSITTEEYPDAMIDRYFKSFASAIGNESVLLGDNAELYRARKKGISSREKCKIFPTWAKNVILDHMIVE</sequence>
<protein>
    <submittedName>
        <fullName evidence="1">Uncharacterized protein</fullName>
    </submittedName>
</protein>
<accession>A0AAV4VF00</accession>
<organism evidence="1 2">
    <name type="scientific">Caerostris darwini</name>
    <dbReference type="NCBI Taxonomy" id="1538125"/>
    <lineage>
        <taxon>Eukaryota</taxon>
        <taxon>Metazoa</taxon>
        <taxon>Ecdysozoa</taxon>
        <taxon>Arthropoda</taxon>
        <taxon>Chelicerata</taxon>
        <taxon>Arachnida</taxon>
        <taxon>Araneae</taxon>
        <taxon>Araneomorphae</taxon>
        <taxon>Entelegynae</taxon>
        <taxon>Araneoidea</taxon>
        <taxon>Araneidae</taxon>
        <taxon>Caerostris</taxon>
    </lineage>
</organism>
<gene>
    <name evidence="1" type="ORF">CDAR_376131</name>
</gene>
<reference evidence="1 2" key="1">
    <citation type="submission" date="2021-06" db="EMBL/GenBank/DDBJ databases">
        <title>Caerostris darwini draft genome.</title>
        <authorList>
            <person name="Kono N."/>
            <person name="Arakawa K."/>
        </authorList>
    </citation>
    <scope>NUCLEOTIDE SEQUENCE [LARGE SCALE GENOMIC DNA]</scope>
</reference>